<proteinExistence type="predicted"/>
<comment type="caution">
    <text evidence="1">The sequence shown here is derived from an EMBL/GenBank/DDBJ whole genome shotgun (WGS) entry which is preliminary data.</text>
</comment>
<accession>A0ABS9D3K0</accession>
<name>A0ABS9D3K0_9ALTE</name>
<evidence type="ECO:0000313" key="2">
    <source>
        <dbReference type="Proteomes" id="UP001521137"/>
    </source>
</evidence>
<dbReference type="InterPro" id="IPR021727">
    <property type="entry name" value="DUF3299"/>
</dbReference>
<protein>
    <submittedName>
        <fullName evidence="1">DUF3299 domain-containing protein</fullName>
    </submittedName>
</protein>
<organism evidence="1 2">
    <name type="scientific">Paraglaciecola algarum</name>
    <dbReference type="NCBI Taxonomy" id="3050085"/>
    <lineage>
        <taxon>Bacteria</taxon>
        <taxon>Pseudomonadati</taxon>
        <taxon>Pseudomonadota</taxon>
        <taxon>Gammaproteobacteria</taxon>
        <taxon>Alteromonadales</taxon>
        <taxon>Alteromonadaceae</taxon>
        <taxon>Paraglaciecola</taxon>
    </lineage>
</organism>
<dbReference type="Gene3D" id="2.40.50.870">
    <property type="entry name" value="Protein of unknown function (DUF3299)"/>
    <property type="match status" value="1"/>
</dbReference>
<dbReference type="Pfam" id="PF11736">
    <property type="entry name" value="DUF3299"/>
    <property type="match status" value="1"/>
</dbReference>
<keyword evidence="2" id="KW-1185">Reference proteome</keyword>
<evidence type="ECO:0000313" key="1">
    <source>
        <dbReference type="EMBL" id="MCF2947504.1"/>
    </source>
</evidence>
<dbReference type="EMBL" id="JAKGAS010000002">
    <property type="protein sequence ID" value="MCF2947504.1"/>
    <property type="molecule type" value="Genomic_DNA"/>
</dbReference>
<dbReference type="RefSeq" id="WP_235311023.1">
    <property type="nucleotide sequence ID" value="NZ_JAKGAS010000002.1"/>
</dbReference>
<dbReference type="Proteomes" id="UP001521137">
    <property type="component" value="Unassembled WGS sequence"/>
</dbReference>
<sequence length="232" mass="26062">MNKQLSRGIKIILSMLLCLALGITTSHLAINYGSTIKQQILPKATLYSTSNDKLKSAFKHTKVEPLNWADLLPQSEQKVITKYQAPLSQTPAQAQNLENMTAQIMRSIQASSDQDYQQALISTNTVEQLENKMVSISGFIVPIDFYADKSVQNLFLVPYFGACLHFPPPPPNQILFVQLDPGFSQFDITQAYTLKGKINRELFEDPMGTSAYTLEPVFISKFNGQPDDFRKH</sequence>
<reference evidence="1 2" key="1">
    <citation type="submission" date="2022-01" db="EMBL/GenBank/DDBJ databases">
        <title>Paraglaciecola sp. G1-23.</title>
        <authorList>
            <person name="Jin M.S."/>
            <person name="Han D.M."/>
            <person name="Kim H.M."/>
            <person name="Jeon C.O."/>
        </authorList>
    </citation>
    <scope>NUCLEOTIDE SEQUENCE [LARGE SCALE GENOMIC DNA]</scope>
    <source>
        <strain evidence="1 2">G1-23</strain>
    </source>
</reference>
<gene>
    <name evidence="1" type="ORF">L0668_05250</name>
</gene>